<dbReference type="AlphaFoldDB" id="A0A3P6H2T8"/>
<feature type="domain" description="FBD" evidence="1">
    <location>
        <begin position="2"/>
        <end position="36"/>
    </location>
</feature>
<reference evidence="2" key="1">
    <citation type="submission" date="2018-11" db="EMBL/GenBank/DDBJ databases">
        <authorList>
            <consortium name="Genoscope - CEA"/>
            <person name="William W."/>
        </authorList>
    </citation>
    <scope>NUCLEOTIDE SEQUENCE</scope>
</reference>
<accession>A0A3P6H2T8</accession>
<gene>
    <name evidence="2" type="ORF">BOLC6T37905H</name>
</gene>
<name>A0A3P6H2T8_BRAOL</name>
<evidence type="ECO:0000259" key="1">
    <source>
        <dbReference type="Pfam" id="PF08387"/>
    </source>
</evidence>
<sequence length="38" mass="4476">MSTNIEIFEWKEYSRTAGEKKVVRYILANSKCLNRLSP</sequence>
<evidence type="ECO:0000313" key="2">
    <source>
        <dbReference type="EMBL" id="VDD62452.1"/>
    </source>
</evidence>
<dbReference type="EMBL" id="LR031880">
    <property type="protein sequence ID" value="VDD62452.1"/>
    <property type="molecule type" value="Genomic_DNA"/>
</dbReference>
<organism evidence="2">
    <name type="scientific">Brassica oleracea</name>
    <name type="common">Wild cabbage</name>
    <dbReference type="NCBI Taxonomy" id="3712"/>
    <lineage>
        <taxon>Eukaryota</taxon>
        <taxon>Viridiplantae</taxon>
        <taxon>Streptophyta</taxon>
        <taxon>Embryophyta</taxon>
        <taxon>Tracheophyta</taxon>
        <taxon>Spermatophyta</taxon>
        <taxon>Magnoliopsida</taxon>
        <taxon>eudicotyledons</taxon>
        <taxon>Gunneridae</taxon>
        <taxon>Pentapetalae</taxon>
        <taxon>rosids</taxon>
        <taxon>malvids</taxon>
        <taxon>Brassicales</taxon>
        <taxon>Brassicaceae</taxon>
        <taxon>Brassiceae</taxon>
        <taxon>Brassica</taxon>
    </lineage>
</organism>
<dbReference type="InterPro" id="IPR006566">
    <property type="entry name" value="FBD"/>
</dbReference>
<dbReference type="Pfam" id="PF08387">
    <property type="entry name" value="FBD"/>
    <property type="match status" value="1"/>
</dbReference>
<protein>
    <recommendedName>
        <fullName evidence="1">FBD domain-containing protein</fullName>
    </recommendedName>
</protein>
<proteinExistence type="predicted"/>